<dbReference type="InterPro" id="IPR030456">
    <property type="entry name" value="TF_fork_head_CS_2"/>
</dbReference>
<keyword evidence="5 6" id="KW-0539">Nucleus</keyword>
<evidence type="ECO:0000259" key="8">
    <source>
        <dbReference type="PROSITE" id="PS50039"/>
    </source>
</evidence>
<evidence type="ECO:0000256" key="2">
    <source>
        <dbReference type="ARBA" id="ARBA00023015"/>
    </source>
</evidence>
<dbReference type="FunFam" id="1.10.10.10:FF:000016">
    <property type="entry name" value="Forkhead box protein I1"/>
    <property type="match status" value="1"/>
</dbReference>
<dbReference type="Pfam" id="PF00250">
    <property type="entry name" value="Forkhead"/>
    <property type="match status" value="1"/>
</dbReference>
<dbReference type="SUPFAM" id="SSF46785">
    <property type="entry name" value="Winged helix' DNA-binding domain"/>
    <property type="match status" value="1"/>
</dbReference>
<dbReference type="Proteomes" id="UP000886611">
    <property type="component" value="Unassembled WGS sequence"/>
</dbReference>
<feature type="non-terminal residue" evidence="9">
    <location>
        <position position="341"/>
    </location>
</feature>
<dbReference type="PANTHER" id="PTHR11829:SF361">
    <property type="entry name" value="FORKHEAD BOX PROTEIN D4-LIKE 1"/>
    <property type="match status" value="1"/>
</dbReference>
<feature type="non-terminal residue" evidence="9">
    <location>
        <position position="1"/>
    </location>
</feature>
<evidence type="ECO:0000256" key="6">
    <source>
        <dbReference type="PROSITE-ProRule" id="PRU00089"/>
    </source>
</evidence>
<comment type="caution">
    <text evidence="9">The sequence shown here is derived from an EMBL/GenBank/DDBJ whole genome shotgun (WGS) entry which is preliminary data.</text>
</comment>
<comment type="subcellular location">
    <subcellularLocation>
        <location evidence="1 6">Nucleus</location>
    </subcellularLocation>
</comment>
<gene>
    <name evidence="9" type="primary">Foxd2_0</name>
    <name evidence="9" type="ORF">GTO96_0005904</name>
</gene>
<dbReference type="InterPro" id="IPR036388">
    <property type="entry name" value="WH-like_DNA-bd_sf"/>
</dbReference>
<keyword evidence="3 6" id="KW-0238">DNA-binding</keyword>
<evidence type="ECO:0000313" key="9">
    <source>
        <dbReference type="EMBL" id="KAG2470689.1"/>
    </source>
</evidence>
<feature type="region of interest" description="Disordered" evidence="7">
    <location>
        <begin position="1"/>
        <end position="57"/>
    </location>
</feature>
<evidence type="ECO:0000313" key="10">
    <source>
        <dbReference type="Proteomes" id="UP000886611"/>
    </source>
</evidence>
<dbReference type="GO" id="GO:0000981">
    <property type="term" value="F:DNA-binding transcription factor activity, RNA polymerase II-specific"/>
    <property type="evidence" value="ECO:0007669"/>
    <property type="project" value="TreeGrafter"/>
</dbReference>
<reference evidence="9 10" key="1">
    <citation type="journal article" date="2021" name="Cell">
        <title>Tracing the genetic footprints of vertebrate landing in non-teleost ray-finned fishes.</title>
        <authorList>
            <person name="Bi X."/>
            <person name="Wang K."/>
            <person name="Yang L."/>
            <person name="Pan H."/>
            <person name="Jiang H."/>
            <person name="Wei Q."/>
            <person name="Fang M."/>
            <person name="Yu H."/>
            <person name="Zhu C."/>
            <person name="Cai Y."/>
            <person name="He Y."/>
            <person name="Gan X."/>
            <person name="Zeng H."/>
            <person name="Yu D."/>
            <person name="Zhu Y."/>
            <person name="Jiang H."/>
            <person name="Qiu Q."/>
            <person name="Yang H."/>
            <person name="Zhang Y.E."/>
            <person name="Wang W."/>
            <person name="Zhu M."/>
            <person name="He S."/>
            <person name="Zhang G."/>
        </authorList>
    </citation>
    <scope>NUCLEOTIDE SEQUENCE [LARGE SCALE GENOMIC DNA]</scope>
    <source>
        <strain evidence="9">Bchr_013</strain>
    </source>
</reference>
<evidence type="ECO:0000256" key="1">
    <source>
        <dbReference type="ARBA" id="ARBA00004123"/>
    </source>
</evidence>
<evidence type="ECO:0000256" key="4">
    <source>
        <dbReference type="ARBA" id="ARBA00023163"/>
    </source>
</evidence>
<evidence type="ECO:0000256" key="5">
    <source>
        <dbReference type="ARBA" id="ARBA00023242"/>
    </source>
</evidence>
<dbReference type="GO" id="GO:0030154">
    <property type="term" value="P:cell differentiation"/>
    <property type="evidence" value="ECO:0007669"/>
    <property type="project" value="TreeGrafter"/>
</dbReference>
<evidence type="ECO:0000256" key="3">
    <source>
        <dbReference type="ARBA" id="ARBA00023125"/>
    </source>
</evidence>
<name>A0A8X7XNQ0_POLSE</name>
<dbReference type="InterPro" id="IPR050211">
    <property type="entry name" value="FOX_domain-containing"/>
</dbReference>
<dbReference type="InterPro" id="IPR018122">
    <property type="entry name" value="TF_fork_head_CS_1"/>
</dbReference>
<dbReference type="GO" id="GO:0000978">
    <property type="term" value="F:RNA polymerase II cis-regulatory region sequence-specific DNA binding"/>
    <property type="evidence" value="ECO:0007669"/>
    <property type="project" value="TreeGrafter"/>
</dbReference>
<protein>
    <submittedName>
        <fullName evidence="9">FOXD2 protein</fullName>
    </submittedName>
</protein>
<keyword evidence="4" id="KW-0804">Transcription</keyword>
<dbReference type="InterPro" id="IPR036390">
    <property type="entry name" value="WH_DNA-bd_sf"/>
</dbReference>
<proteinExistence type="predicted"/>
<keyword evidence="2" id="KW-0805">Transcription regulation</keyword>
<dbReference type="CDD" id="cd20048">
    <property type="entry name" value="FH_FOXD4-like"/>
    <property type="match status" value="1"/>
</dbReference>
<sequence length="341" mass="36716">MEEADIDVVGDGSKECRLPVPETAPRTAGADPGLSPRRSACDAGESEVHSRGESAKTNSLVKPPYSYIALITMAILQSPKKKLTLSEICDFISSRFPYYKEKFPAWQNSIRHNLSLNDCFVKMAREPGNPGKGNYWTLDPNSSDMFENGSFLRRRKRFKRQQLKFGVLKDTSASGALPSFTYGSYGLGSACLQLPGLDLYPVGFPPSHGQCSTNVPSPACSGILPALSTLFSRAQASAAKSFLPQLSSFASLKMDNGGTALQPFPLERISGGVGSPTTFTSPLANGAQQVPPFLSNAVLHPSAAVPHLYSLHQGYQALQSLQSSSEFTSRLLQQLSSVNNC</sequence>
<dbReference type="InterPro" id="IPR001766">
    <property type="entry name" value="Fork_head_dom"/>
</dbReference>
<organism evidence="9 10">
    <name type="scientific">Polypterus senegalus</name>
    <name type="common">Senegal bichir</name>
    <dbReference type="NCBI Taxonomy" id="55291"/>
    <lineage>
        <taxon>Eukaryota</taxon>
        <taxon>Metazoa</taxon>
        <taxon>Chordata</taxon>
        <taxon>Craniata</taxon>
        <taxon>Vertebrata</taxon>
        <taxon>Euteleostomi</taxon>
        <taxon>Actinopterygii</taxon>
        <taxon>Polypteriformes</taxon>
        <taxon>Polypteridae</taxon>
        <taxon>Polypterus</taxon>
    </lineage>
</organism>
<dbReference type="AlphaFoldDB" id="A0A8X7XNQ0"/>
<dbReference type="PROSITE" id="PS00657">
    <property type="entry name" value="FORK_HEAD_1"/>
    <property type="match status" value="1"/>
</dbReference>
<accession>A0A8X7XNQ0</accession>
<dbReference type="GO" id="GO:0009653">
    <property type="term" value="P:anatomical structure morphogenesis"/>
    <property type="evidence" value="ECO:0007669"/>
    <property type="project" value="TreeGrafter"/>
</dbReference>
<feature type="DNA-binding region" description="Fork-head" evidence="6">
    <location>
        <begin position="62"/>
        <end position="156"/>
    </location>
</feature>
<dbReference type="SMART" id="SM00339">
    <property type="entry name" value="FH"/>
    <property type="match status" value="1"/>
</dbReference>
<dbReference type="PROSITE" id="PS50039">
    <property type="entry name" value="FORK_HEAD_3"/>
    <property type="match status" value="1"/>
</dbReference>
<dbReference type="GO" id="GO:0005634">
    <property type="term" value="C:nucleus"/>
    <property type="evidence" value="ECO:0007669"/>
    <property type="project" value="UniProtKB-SubCell"/>
</dbReference>
<dbReference type="PROSITE" id="PS00658">
    <property type="entry name" value="FORK_HEAD_2"/>
    <property type="match status" value="1"/>
</dbReference>
<keyword evidence="10" id="KW-1185">Reference proteome</keyword>
<dbReference type="PRINTS" id="PR00053">
    <property type="entry name" value="FORKHEAD"/>
</dbReference>
<dbReference type="PANTHER" id="PTHR11829">
    <property type="entry name" value="FORKHEAD BOX PROTEIN"/>
    <property type="match status" value="1"/>
</dbReference>
<dbReference type="Gene3D" id="1.10.10.10">
    <property type="entry name" value="Winged helix-like DNA-binding domain superfamily/Winged helix DNA-binding domain"/>
    <property type="match status" value="1"/>
</dbReference>
<feature type="domain" description="Fork-head" evidence="8">
    <location>
        <begin position="62"/>
        <end position="156"/>
    </location>
</feature>
<dbReference type="EMBL" id="JAATIS010000094">
    <property type="protein sequence ID" value="KAG2470689.1"/>
    <property type="molecule type" value="Genomic_DNA"/>
</dbReference>
<evidence type="ECO:0000256" key="7">
    <source>
        <dbReference type="SAM" id="MobiDB-lite"/>
    </source>
</evidence>